<dbReference type="PIRSF" id="PIRSF006157">
    <property type="entry name" value="Doxgns_DODA"/>
    <property type="match status" value="1"/>
</dbReference>
<dbReference type="Gene3D" id="3.40.830.10">
    <property type="entry name" value="LigB-like"/>
    <property type="match status" value="1"/>
</dbReference>
<dbReference type="SUPFAM" id="SSF53213">
    <property type="entry name" value="LigB-like"/>
    <property type="match status" value="1"/>
</dbReference>
<dbReference type="InterPro" id="IPR014436">
    <property type="entry name" value="Extradiol_dOase_DODA"/>
</dbReference>
<reference evidence="7" key="1">
    <citation type="journal article" date="2013" name="Genetics">
        <title>The draft genome and transcriptome of Panagrellus redivivus are shaped by the harsh demands of a free-living lifestyle.</title>
        <authorList>
            <person name="Srinivasan J."/>
            <person name="Dillman A.R."/>
            <person name="Macchietto M.G."/>
            <person name="Heikkinen L."/>
            <person name="Lakso M."/>
            <person name="Fracchia K.M."/>
            <person name="Antoshechkin I."/>
            <person name="Mortazavi A."/>
            <person name="Wong G."/>
            <person name="Sternberg P.W."/>
        </authorList>
    </citation>
    <scope>NUCLEOTIDE SEQUENCE [LARGE SCALE GENOMIC DNA]</scope>
    <source>
        <strain evidence="7">MT8872</strain>
    </source>
</reference>
<evidence type="ECO:0000256" key="4">
    <source>
        <dbReference type="ARBA" id="ARBA00022833"/>
    </source>
</evidence>
<sequence length="303" mass="32847">MTKPTSTRLPVYFLSHGGPTFMYRDGAGGQPDAWDFINGLGKHILNDIKPKTILVVSAHWASGDETSDAGYTYSPAKGATAIQIAHGPDADGNHKLIYDFSNFPAHMYKEKFPSKPNLKLAKNVKSTLAASGIESEIVDRGIDHGVWVPFKVAFPDGLGDIPLIQVSLFNSEDPERHYKLGAALAPLRDQGVLIVTSGMSVHNLLFRRNPGPFKFSAEFDELLKDAVEAQEGQDRLNALTHLLTLPVARDAHPTYEHILPIHVAAGAAFDDKAKRLFTAVSGSLAWGEYIFGDDVKGGVCSVA</sequence>
<dbReference type="PANTHER" id="PTHR30096">
    <property type="entry name" value="4,5-DOPA DIOXYGENASE EXTRADIOL-LIKE PROTEIN"/>
    <property type="match status" value="1"/>
</dbReference>
<comment type="similarity">
    <text evidence="2">Belongs to the DODA-type extradiol aromatic ring-opening dioxygenase family.</text>
</comment>
<accession>A0A7E4UR28</accession>
<dbReference type="Proteomes" id="UP000492821">
    <property type="component" value="Unassembled WGS sequence"/>
</dbReference>
<dbReference type="CDD" id="cd07363">
    <property type="entry name" value="45_DOPA_Dioxygenase"/>
    <property type="match status" value="1"/>
</dbReference>
<keyword evidence="7" id="KW-1185">Reference proteome</keyword>
<organism evidence="7 8">
    <name type="scientific">Panagrellus redivivus</name>
    <name type="common">Microworm</name>
    <dbReference type="NCBI Taxonomy" id="6233"/>
    <lineage>
        <taxon>Eukaryota</taxon>
        <taxon>Metazoa</taxon>
        <taxon>Ecdysozoa</taxon>
        <taxon>Nematoda</taxon>
        <taxon>Chromadorea</taxon>
        <taxon>Rhabditida</taxon>
        <taxon>Tylenchina</taxon>
        <taxon>Panagrolaimomorpha</taxon>
        <taxon>Panagrolaimoidea</taxon>
        <taxon>Panagrolaimidae</taxon>
        <taxon>Panagrellus</taxon>
    </lineage>
</organism>
<proteinExistence type="inferred from homology"/>
<evidence type="ECO:0000256" key="1">
    <source>
        <dbReference type="ARBA" id="ARBA00001947"/>
    </source>
</evidence>
<dbReference type="WBParaSite" id="Pan_g11673.t1">
    <property type="protein sequence ID" value="Pan_g11673.t1"/>
    <property type="gene ID" value="Pan_g11673"/>
</dbReference>
<keyword evidence="4" id="KW-0862">Zinc</keyword>
<feature type="domain" description="Extradiol ring-cleavage dioxygenase class III enzyme subunit B" evidence="6">
    <location>
        <begin position="11"/>
        <end position="274"/>
    </location>
</feature>
<dbReference type="AlphaFoldDB" id="A0A7E4UR28"/>
<dbReference type="GO" id="GO:0008270">
    <property type="term" value="F:zinc ion binding"/>
    <property type="evidence" value="ECO:0007669"/>
    <property type="project" value="InterPro"/>
</dbReference>
<dbReference type="GO" id="GO:0008198">
    <property type="term" value="F:ferrous iron binding"/>
    <property type="evidence" value="ECO:0007669"/>
    <property type="project" value="InterPro"/>
</dbReference>
<keyword evidence="3" id="KW-0479">Metal-binding</keyword>
<evidence type="ECO:0000256" key="2">
    <source>
        <dbReference type="ARBA" id="ARBA00007581"/>
    </source>
</evidence>
<comment type="cofactor">
    <cofactor evidence="1">
        <name>Zn(2+)</name>
        <dbReference type="ChEBI" id="CHEBI:29105"/>
    </cofactor>
</comment>
<evidence type="ECO:0000256" key="5">
    <source>
        <dbReference type="ARBA" id="ARBA00023002"/>
    </source>
</evidence>
<protein>
    <submittedName>
        <fullName evidence="8">LigB domain-containing protein</fullName>
    </submittedName>
</protein>
<keyword evidence="5" id="KW-0560">Oxidoreductase</keyword>
<name>A0A7E4UR28_PANRE</name>
<dbReference type="PANTHER" id="PTHR30096:SF0">
    <property type="entry name" value="4,5-DOPA DIOXYGENASE EXTRADIOL-LIKE PROTEIN"/>
    <property type="match status" value="1"/>
</dbReference>
<evidence type="ECO:0000259" key="6">
    <source>
        <dbReference type="Pfam" id="PF02900"/>
    </source>
</evidence>
<evidence type="ECO:0000313" key="7">
    <source>
        <dbReference type="Proteomes" id="UP000492821"/>
    </source>
</evidence>
<evidence type="ECO:0000313" key="8">
    <source>
        <dbReference type="WBParaSite" id="Pan_g11673.t1"/>
    </source>
</evidence>
<dbReference type="Pfam" id="PF02900">
    <property type="entry name" value="LigB"/>
    <property type="match status" value="1"/>
</dbReference>
<evidence type="ECO:0000256" key="3">
    <source>
        <dbReference type="ARBA" id="ARBA00022723"/>
    </source>
</evidence>
<dbReference type="GO" id="GO:0016702">
    <property type="term" value="F:oxidoreductase activity, acting on single donors with incorporation of molecular oxygen, incorporation of two atoms of oxygen"/>
    <property type="evidence" value="ECO:0007669"/>
    <property type="project" value="UniProtKB-ARBA"/>
</dbReference>
<dbReference type="InterPro" id="IPR004183">
    <property type="entry name" value="Xdiol_dOase_suB"/>
</dbReference>
<reference evidence="8" key="2">
    <citation type="submission" date="2020-10" db="UniProtKB">
        <authorList>
            <consortium name="WormBaseParasite"/>
        </authorList>
    </citation>
    <scope>IDENTIFICATION</scope>
</reference>